<evidence type="ECO:0000313" key="3">
    <source>
        <dbReference type="Proteomes" id="UP001162131"/>
    </source>
</evidence>
<feature type="compositionally biased region" description="Basic and acidic residues" evidence="1">
    <location>
        <begin position="111"/>
        <end position="121"/>
    </location>
</feature>
<feature type="compositionally biased region" description="Polar residues" evidence="1">
    <location>
        <begin position="477"/>
        <end position="486"/>
    </location>
</feature>
<keyword evidence="3" id="KW-1185">Reference proteome</keyword>
<feature type="compositionally biased region" description="Polar residues" evidence="1">
    <location>
        <begin position="415"/>
        <end position="437"/>
    </location>
</feature>
<dbReference type="AlphaFoldDB" id="A0AAU9J2I6"/>
<feature type="region of interest" description="Disordered" evidence="1">
    <location>
        <begin position="339"/>
        <end position="365"/>
    </location>
</feature>
<proteinExistence type="predicted"/>
<feature type="compositionally biased region" description="Basic and acidic residues" evidence="1">
    <location>
        <begin position="241"/>
        <end position="251"/>
    </location>
</feature>
<feature type="region of interest" description="Disordered" evidence="1">
    <location>
        <begin position="239"/>
        <end position="280"/>
    </location>
</feature>
<feature type="compositionally biased region" description="Polar residues" evidence="1">
    <location>
        <begin position="346"/>
        <end position="359"/>
    </location>
</feature>
<evidence type="ECO:0000256" key="1">
    <source>
        <dbReference type="SAM" id="MobiDB-lite"/>
    </source>
</evidence>
<gene>
    <name evidence="2" type="ORF">BSTOLATCC_MIC18989</name>
</gene>
<dbReference type="EMBL" id="CAJZBQ010000018">
    <property type="protein sequence ID" value="CAG9317747.1"/>
    <property type="molecule type" value="Genomic_DNA"/>
</dbReference>
<reference evidence="2" key="1">
    <citation type="submission" date="2021-09" db="EMBL/GenBank/DDBJ databases">
        <authorList>
            <consortium name="AG Swart"/>
            <person name="Singh M."/>
            <person name="Singh A."/>
            <person name="Seah K."/>
            <person name="Emmerich C."/>
        </authorList>
    </citation>
    <scope>NUCLEOTIDE SEQUENCE</scope>
    <source>
        <strain evidence="2">ATCC30299</strain>
    </source>
</reference>
<feature type="compositionally biased region" description="Basic and acidic residues" evidence="1">
    <location>
        <begin position="171"/>
        <end position="185"/>
    </location>
</feature>
<comment type="caution">
    <text evidence="2">The sequence shown here is derived from an EMBL/GenBank/DDBJ whole genome shotgun (WGS) entry which is preliminary data.</text>
</comment>
<feature type="compositionally biased region" description="Basic and acidic residues" evidence="1">
    <location>
        <begin position="192"/>
        <end position="220"/>
    </location>
</feature>
<protein>
    <submittedName>
        <fullName evidence="2">Uncharacterized protein</fullName>
    </submittedName>
</protein>
<feature type="compositionally biased region" description="Basic residues" evidence="1">
    <location>
        <begin position="252"/>
        <end position="266"/>
    </location>
</feature>
<organism evidence="2 3">
    <name type="scientific">Blepharisma stoltei</name>
    <dbReference type="NCBI Taxonomy" id="1481888"/>
    <lineage>
        <taxon>Eukaryota</taxon>
        <taxon>Sar</taxon>
        <taxon>Alveolata</taxon>
        <taxon>Ciliophora</taxon>
        <taxon>Postciliodesmatophora</taxon>
        <taxon>Heterotrichea</taxon>
        <taxon>Heterotrichida</taxon>
        <taxon>Blepharismidae</taxon>
        <taxon>Blepharisma</taxon>
    </lineage>
</organism>
<feature type="region of interest" description="Disordered" evidence="1">
    <location>
        <begin position="111"/>
        <end position="220"/>
    </location>
</feature>
<feature type="region of interest" description="Disordered" evidence="1">
    <location>
        <begin position="415"/>
        <end position="495"/>
    </location>
</feature>
<accession>A0AAU9J2I6</accession>
<dbReference type="Proteomes" id="UP001162131">
    <property type="component" value="Unassembled WGS sequence"/>
</dbReference>
<name>A0AAU9J2I6_9CILI</name>
<sequence>MQFLNKNKLRMEIPENFDPEQANIFSTDHQQDFPPEDQFQNQPGFAESEIEKGNELANEGLIEQLGGNLVDIVEDENFNEFGNFGSENPNNLEPQRQAFQNLEKEISELKGTENFGEDKNPVENVYENEQLPQEKFYSRASSKFEEKNEIPVTEEVNPTNFGSEMGELEEKEFNQDLKSIRDKPIKKSHARGPSEHKHKEKSKAESEHKHKKSENLEQKFNEFETAEFGKQIIQEIVQPVFEEKNINEKKDLPKKHKNNKFSKKRPNLAPSESSASDNEIWKVEFPSQDLVQSISEESHNDQKIKELELKLKQYEMLFKKQNQELENLRKQLREKKAESLEVASRIETSSQISTPSQQNIEKKFNSKPMLPEEYEFWKTSEEKSQGSYKEPTKLDEIASLKDLWIVSMEKRTPSIEQTLSNNRKSSGFKQNPLTKPNNRILFVGKNQRDKSLPKLNLDKPNIFGDVRKSNDSLKAPQMQQRKSSVSGKPLLQIKQ</sequence>
<evidence type="ECO:0000313" key="2">
    <source>
        <dbReference type="EMBL" id="CAG9317747.1"/>
    </source>
</evidence>